<evidence type="ECO:0000259" key="2">
    <source>
        <dbReference type="PROSITE" id="PS51898"/>
    </source>
</evidence>
<dbReference type="CDD" id="cd00397">
    <property type="entry name" value="DNA_BRE_C"/>
    <property type="match status" value="1"/>
</dbReference>
<dbReference type="GO" id="GO:0015074">
    <property type="term" value="P:DNA integration"/>
    <property type="evidence" value="ECO:0007669"/>
    <property type="project" value="InterPro"/>
</dbReference>
<dbReference type="InterPro" id="IPR011010">
    <property type="entry name" value="DNA_brk_join_enz"/>
</dbReference>
<sequence length="214" mass="24461">MLPSRQLGIRSRAPDIKVSFFSQDDLNTIFSYVSERIRSDSRRSKNHIRYQLMLTTLLRTGARISECLMLRPVDVNFQTDTITLVTLKKNQAQKDDIKPYAAKKLPRRTLPLHPELKSAMMSYFLEMHIDTKSGDPIFPVTRVTVDNYLTRIEKATGIKTNAHKFRHTFAVKALMDGVPINVLQKWLAHSSLLVTSVYADVLSMDTSAFMKQVS</sequence>
<evidence type="ECO:0000256" key="1">
    <source>
        <dbReference type="ARBA" id="ARBA00023172"/>
    </source>
</evidence>
<protein>
    <submittedName>
        <fullName evidence="3">Site-specific integrase</fullName>
    </submittedName>
</protein>
<dbReference type="GO" id="GO:0003677">
    <property type="term" value="F:DNA binding"/>
    <property type="evidence" value="ECO:0007669"/>
    <property type="project" value="InterPro"/>
</dbReference>
<reference evidence="3" key="1">
    <citation type="submission" date="2021-04" db="EMBL/GenBank/DDBJ databases">
        <title>Genomic insights into ecological role and evolution of a novel Thermoplasmata order Candidatus Sysuiplasmatales.</title>
        <authorList>
            <person name="Yuan Y."/>
        </authorList>
    </citation>
    <scope>NUCLEOTIDE SEQUENCE</scope>
    <source>
        <strain evidence="3">YP2-bin.285</strain>
    </source>
</reference>
<accession>A0A8J7YKM1</accession>
<evidence type="ECO:0000313" key="4">
    <source>
        <dbReference type="Proteomes" id="UP000716004"/>
    </source>
</evidence>
<dbReference type="PANTHER" id="PTHR30349:SF64">
    <property type="entry name" value="PROPHAGE INTEGRASE INTD-RELATED"/>
    <property type="match status" value="1"/>
</dbReference>
<name>A0A8J7YKM1_9ARCH</name>
<dbReference type="Pfam" id="PF00589">
    <property type="entry name" value="Phage_integrase"/>
    <property type="match status" value="1"/>
</dbReference>
<dbReference type="InterPro" id="IPR002104">
    <property type="entry name" value="Integrase_catalytic"/>
</dbReference>
<dbReference type="Gene3D" id="1.10.443.10">
    <property type="entry name" value="Intergrase catalytic core"/>
    <property type="match status" value="1"/>
</dbReference>
<evidence type="ECO:0000313" key="3">
    <source>
        <dbReference type="EMBL" id="MBX8632357.1"/>
    </source>
</evidence>
<organism evidence="3 4">
    <name type="scientific">Candidatus Sysuiplasma superficiale</name>
    <dbReference type="NCBI Taxonomy" id="2823368"/>
    <lineage>
        <taxon>Archaea</taxon>
        <taxon>Methanobacteriati</taxon>
        <taxon>Thermoplasmatota</taxon>
        <taxon>Thermoplasmata</taxon>
        <taxon>Candidatus Sysuiplasmatales</taxon>
        <taxon>Candidatus Sysuiplasmataceae</taxon>
        <taxon>Candidatus Sysuiplasma</taxon>
    </lineage>
</organism>
<proteinExistence type="predicted"/>
<gene>
    <name evidence="3" type="ORF">J9259_07575</name>
</gene>
<dbReference type="InterPro" id="IPR050090">
    <property type="entry name" value="Tyrosine_recombinase_XerCD"/>
</dbReference>
<dbReference type="InterPro" id="IPR013762">
    <property type="entry name" value="Integrase-like_cat_sf"/>
</dbReference>
<comment type="caution">
    <text evidence="3">The sequence shown here is derived from an EMBL/GenBank/DDBJ whole genome shotgun (WGS) entry which is preliminary data.</text>
</comment>
<dbReference type="PANTHER" id="PTHR30349">
    <property type="entry name" value="PHAGE INTEGRASE-RELATED"/>
    <property type="match status" value="1"/>
</dbReference>
<dbReference type="EMBL" id="JAGVSJ010000022">
    <property type="protein sequence ID" value="MBX8632357.1"/>
    <property type="molecule type" value="Genomic_DNA"/>
</dbReference>
<feature type="domain" description="Tyr recombinase" evidence="2">
    <location>
        <begin position="16"/>
        <end position="212"/>
    </location>
</feature>
<keyword evidence="1" id="KW-0233">DNA recombination</keyword>
<dbReference type="GO" id="GO:0006310">
    <property type="term" value="P:DNA recombination"/>
    <property type="evidence" value="ECO:0007669"/>
    <property type="project" value="UniProtKB-KW"/>
</dbReference>
<dbReference type="Proteomes" id="UP000716004">
    <property type="component" value="Unassembled WGS sequence"/>
</dbReference>
<dbReference type="SUPFAM" id="SSF56349">
    <property type="entry name" value="DNA breaking-rejoining enzymes"/>
    <property type="match status" value="1"/>
</dbReference>
<dbReference type="AlphaFoldDB" id="A0A8J7YKM1"/>
<dbReference type="PROSITE" id="PS51898">
    <property type="entry name" value="TYR_RECOMBINASE"/>
    <property type="match status" value="1"/>
</dbReference>